<keyword evidence="1" id="KW-0812">Transmembrane</keyword>
<feature type="transmembrane region" description="Helical" evidence="1">
    <location>
        <begin position="6"/>
        <end position="25"/>
    </location>
</feature>
<sequence length="116" mass="12659">MAASESVLKNVFIMCALLLVLQIILRISQFKKGSCTQTGRRFVRDKPVQLSPGILARRVTDLSCVGRLAPLGPAFLIGTGTLGALHGKVEAMHMPDVENRVKFAANTLKIKKILIF</sequence>
<dbReference type="Proteomes" id="UP000193396">
    <property type="component" value="Unassembled WGS sequence"/>
</dbReference>
<name>A0A1Y2L695_9PROT</name>
<evidence type="ECO:0000256" key="1">
    <source>
        <dbReference type="SAM" id="Phobius"/>
    </source>
</evidence>
<protein>
    <submittedName>
        <fullName evidence="2">Uncharacterized protein</fullName>
    </submittedName>
</protein>
<comment type="caution">
    <text evidence="2">The sequence shown here is derived from an EMBL/GenBank/DDBJ whole genome shotgun (WGS) entry which is preliminary data.</text>
</comment>
<evidence type="ECO:0000313" key="3">
    <source>
        <dbReference type="Proteomes" id="UP000193396"/>
    </source>
</evidence>
<dbReference type="EMBL" id="JFKB01000023">
    <property type="protein sequence ID" value="OSQ43773.1"/>
    <property type="molecule type" value="Genomic_DNA"/>
</dbReference>
<keyword evidence="3" id="KW-1185">Reference proteome</keyword>
<keyword evidence="1" id="KW-0472">Membrane</keyword>
<organism evidence="2 3">
    <name type="scientific">Thalassospira alkalitolerans</name>
    <dbReference type="NCBI Taxonomy" id="1293890"/>
    <lineage>
        <taxon>Bacteria</taxon>
        <taxon>Pseudomonadati</taxon>
        <taxon>Pseudomonadota</taxon>
        <taxon>Alphaproteobacteria</taxon>
        <taxon>Rhodospirillales</taxon>
        <taxon>Thalassospiraceae</taxon>
        <taxon>Thalassospira</taxon>
    </lineage>
</organism>
<dbReference type="STRING" id="1293890.TALK_20220"/>
<accession>A0A1Y2L695</accession>
<gene>
    <name evidence="2" type="ORF">TALK_20220</name>
</gene>
<dbReference type="AlphaFoldDB" id="A0A1Y2L695"/>
<reference evidence="2 3" key="1">
    <citation type="submission" date="2014-03" db="EMBL/GenBank/DDBJ databases">
        <title>The draft genome sequence of Thalassospira alkalitolerans JCM 18968.</title>
        <authorList>
            <person name="Lai Q."/>
            <person name="Shao Z."/>
        </authorList>
    </citation>
    <scope>NUCLEOTIDE SEQUENCE [LARGE SCALE GENOMIC DNA]</scope>
    <source>
        <strain evidence="2 3">JCM 18968</strain>
    </source>
</reference>
<proteinExistence type="predicted"/>
<evidence type="ECO:0000313" key="2">
    <source>
        <dbReference type="EMBL" id="OSQ43773.1"/>
    </source>
</evidence>
<keyword evidence="1" id="KW-1133">Transmembrane helix</keyword>